<dbReference type="Proteomes" id="UP000008319">
    <property type="component" value="Chromosome"/>
</dbReference>
<dbReference type="Pfam" id="PF04550">
    <property type="entry name" value="Phage_holin_3_2"/>
    <property type="match status" value="1"/>
</dbReference>
<keyword evidence="3" id="KW-1185">Reference proteome</keyword>
<evidence type="ECO:0000313" key="3">
    <source>
        <dbReference type="Proteomes" id="UP000008319"/>
    </source>
</evidence>
<reference evidence="2 3" key="1">
    <citation type="journal article" date="2008" name="J. Bacteriol.">
        <title>Complete genome sequence of uropathogenic Proteus mirabilis, a master of both adherence and motility.</title>
        <authorList>
            <person name="Pearson M.M."/>
            <person name="Sebaihia M."/>
            <person name="Churcher C."/>
            <person name="Quail M.A."/>
            <person name="Seshasayee A.S."/>
            <person name="Luscombe N.M."/>
            <person name="Abdellah Z."/>
            <person name="Arrosmith C."/>
            <person name="Atkin B."/>
            <person name="Chillingworth T."/>
            <person name="Hauser H."/>
            <person name="Jagels K."/>
            <person name="Moule S."/>
            <person name="Mungall K."/>
            <person name="Norbertczak H."/>
            <person name="Rabbinowitsch E."/>
            <person name="Walker D."/>
            <person name="Whithead S."/>
            <person name="Thomson N.R."/>
            <person name="Rather P.N."/>
            <person name="Parkhill J."/>
            <person name="Mobley H.L."/>
        </authorList>
    </citation>
    <scope>NUCLEOTIDE SEQUENCE [LARGE SCALE GENOMIC DNA]</scope>
    <source>
        <strain evidence="2 3">HI4320</strain>
    </source>
</reference>
<keyword evidence="1" id="KW-0472">Membrane</keyword>
<organism evidence="2 3">
    <name type="scientific">Proteus mirabilis (strain HI4320)</name>
    <dbReference type="NCBI Taxonomy" id="529507"/>
    <lineage>
        <taxon>Bacteria</taxon>
        <taxon>Pseudomonadati</taxon>
        <taxon>Pseudomonadota</taxon>
        <taxon>Gammaproteobacteria</taxon>
        <taxon>Enterobacterales</taxon>
        <taxon>Morganellaceae</taxon>
        <taxon>Proteus</taxon>
    </lineage>
</organism>
<dbReference type="EnsemblBacteria" id="CAR44743">
    <property type="protein sequence ID" value="CAR44743"/>
    <property type="gene ID" value="PMI2400"/>
</dbReference>
<accession>B4EW88</accession>
<sequence length="101" mass="10932">MRGIFMDEYDHTLVSLVVVGAFIALGKMLVANEVITLRLFIGRIILGSAVSVVAGALLILWPGIHPIAVMGIGSALGIAGYQLVEIWLRKKGNELFSRKKN</sequence>
<feature type="transmembrane region" description="Helical" evidence="1">
    <location>
        <begin position="12"/>
        <end position="30"/>
    </location>
</feature>
<dbReference type="GO" id="GO:0044660">
    <property type="term" value="P:viral release via pore formation in host cell membrane"/>
    <property type="evidence" value="ECO:0007669"/>
    <property type="project" value="InterPro"/>
</dbReference>
<dbReference type="EMBL" id="AM942759">
    <property type="protein sequence ID" value="CAR44743.1"/>
    <property type="molecule type" value="Genomic_DNA"/>
</dbReference>
<feature type="transmembrane region" description="Helical" evidence="1">
    <location>
        <begin position="37"/>
        <end position="61"/>
    </location>
</feature>
<feature type="transmembrane region" description="Helical" evidence="1">
    <location>
        <begin position="67"/>
        <end position="88"/>
    </location>
</feature>
<keyword evidence="1" id="KW-1133">Transmembrane helix</keyword>
<protein>
    <submittedName>
        <fullName evidence="2">Phage lysis protein (Holin)</fullName>
    </submittedName>
</protein>
<evidence type="ECO:0000256" key="1">
    <source>
        <dbReference type="SAM" id="Phobius"/>
    </source>
</evidence>
<dbReference type="eggNOG" id="ENOG5032UHU">
    <property type="taxonomic scope" value="Bacteria"/>
</dbReference>
<gene>
    <name evidence="2" type="ordered locus">PMI2400</name>
</gene>
<dbReference type="AlphaFoldDB" id="B4EW88"/>
<dbReference type="InterPro" id="IPR007633">
    <property type="entry name" value="Phage_P2_Holin"/>
</dbReference>
<name>B4EW88_PROMH</name>
<keyword evidence="1" id="KW-0812">Transmembrane</keyword>
<dbReference type="KEGG" id="pmr:PMI2400"/>
<evidence type="ECO:0000313" key="2">
    <source>
        <dbReference type="EMBL" id="CAR44743.1"/>
    </source>
</evidence>
<proteinExistence type="predicted"/>
<dbReference type="HOGENOM" id="CLU_177684_0_0_6"/>